<dbReference type="KEGG" id="pvt:110091516"/>
<dbReference type="Proteomes" id="UP001652642">
    <property type="component" value="Chromosome 2"/>
</dbReference>
<reference evidence="11" key="2">
    <citation type="submission" date="2025-08" db="UniProtKB">
        <authorList>
            <consortium name="RefSeq"/>
        </authorList>
    </citation>
    <scope>IDENTIFICATION</scope>
</reference>
<evidence type="ECO:0000256" key="7">
    <source>
        <dbReference type="SAM" id="MobiDB-lite"/>
    </source>
</evidence>
<dbReference type="SMART" id="SM00431">
    <property type="entry name" value="SCAN"/>
    <property type="match status" value="1"/>
</dbReference>
<keyword evidence="2" id="KW-0677">Repeat</keyword>
<dbReference type="InterPro" id="IPR038269">
    <property type="entry name" value="SCAN_sf"/>
</dbReference>
<dbReference type="SMART" id="SM00355">
    <property type="entry name" value="ZnF_C2H2"/>
    <property type="match status" value="4"/>
</dbReference>
<dbReference type="RefSeq" id="XP_020671327.2">
    <property type="nucleotide sequence ID" value="XM_020815668.2"/>
</dbReference>
<evidence type="ECO:0000259" key="8">
    <source>
        <dbReference type="PROSITE" id="PS50157"/>
    </source>
</evidence>
<proteinExistence type="predicted"/>
<dbReference type="PANTHER" id="PTHR23226:SF379">
    <property type="entry name" value="C2H2-TYPE DOMAIN-CONTAINING PROTEIN"/>
    <property type="match status" value="1"/>
</dbReference>
<dbReference type="InterPro" id="IPR013087">
    <property type="entry name" value="Znf_C2H2_type"/>
</dbReference>
<dbReference type="InterPro" id="IPR036236">
    <property type="entry name" value="Znf_C2H2_sf"/>
</dbReference>
<protein>
    <recommendedName>
        <fullName evidence="12">Zinc finger and SCAN domain-containing protein 31-like</fullName>
    </recommendedName>
</protein>
<evidence type="ECO:0000256" key="2">
    <source>
        <dbReference type="ARBA" id="ARBA00022737"/>
    </source>
</evidence>
<accession>A0A6J0VES5</accession>
<evidence type="ECO:0000256" key="4">
    <source>
        <dbReference type="ARBA" id="ARBA00022833"/>
    </source>
</evidence>
<feature type="region of interest" description="Disordered" evidence="7">
    <location>
        <begin position="385"/>
        <end position="429"/>
    </location>
</feature>
<keyword evidence="5" id="KW-0539">Nucleus</keyword>
<dbReference type="GO" id="GO:0000978">
    <property type="term" value="F:RNA polymerase II cis-regulatory region sequence-specific DNA binding"/>
    <property type="evidence" value="ECO:0007669"/>
    <property type="project" value="TreeGrafter"/>
</dbReference>
<keyword evidence="4" id="KW-0862">Zinc</keyword>
<dbReference type="GO" id="GO:0000981">
    <property type="term" value="F:DNA-binding transcription factor activity, RNA polymerase II-specific"/>
    <property type="evidence" value="ECO:0007669"/>
    <property type="project" value="TreeGrafter"/>
</dbReference>
<feature type="domain" description="SCAN box" evidence="9">
    <location>
        <begin position="209"/>
        <end position="287"/>
    </location>
</feature>
<evidence type="ECO:0000256" key="6">
    <source>
        <dbReference type="PROSITE-ProRule" id="PRU00042"/>
    </source>
</evidence>
<reference evidence="10" key="1">
    <citation type="submission" date="2025-05" db="UniProtKB">
        <authorList>
            <consortium name="RefSeq"/>
        </authorList>
    </citation>
    <scope>NUCLEOTIDE SEQUENCE [LARGE SCALE GENOMIC DNA]</scope>
</reference>
<name>A0A6J0VES5_9SAUR</name>
<keyword evidence="10" id="KW-1185">Reference proteome</keyword>
<evidence type="ECO:0000259" key="9">
    <source>
        <dbReference type="PROSITE" id="PS50804"/>
    </source>
</evidence>
<gene>
    <name evidence="11" type="primary">LOC110091516</name>
</gene>
<feature type="domain" description="C2H2-type" evidence="8">
    <location>
        <begin position="542"/>
        <end position="569"/>
    </location>
</feature>
<dbReference type="InParanoid" id="A0A6J0VES5"/>
<dbReference type="PANTHER" id="PTHR23226">
    <property type="entry name" value="ZINC FINGER AND SCAN DOMAIN-CONTAINING"/>
    <property type="match status" value="1"/>
</dbReference>
<feature type="domain" description="C2H2-type" evidence="8">
    <location>
        <begin position="570"/>
        <end position="597"/>
    </location>
</feature>
<feature type="region of interest" description="Disordered" evidence="7">
    <location>
        <begin position="311"/>
        <end position="365"/>
    </location>
</feature>
<evidence type="ECO:0000313" key="11">
    <source>
        <dbReference type="RefSeq" id="XP_020671327.2"/>
    </source>
</evidence>
<dbReference type="Gene3D" id="1.10.4020.10">
    <property type="entry name" value="DNA breaking-rejoining enzymes"/>
    <property type="match status" value="1"/>
</dbReference>
<keyword evidence="3 6" id="KW-0863">Zinc-finger</keyword>
<dbReference type="SUPFAM" id="SSF47353">
    <property type="entry name" value="Retrovirus capsid dimerization domain-like"/>
    <property type="match status" value="1"/>
</dbReference>
<keyword evidence="1" id="KW-0479">Metal-binding</keyword>
<evidence type="ECO:0000256" key="1">
    <source>
        <dbReference type="ARBA" id="ARBA00022723"/>
    </source>
</evidence>
<dbReference type="InterPro" id="IPR003309">
    <property type="entry name" value="SCAN_dom"/>
</dbReference>
<dbReference type="PROSITE" id="PS50804">
    <property type="entry name" value="SCAN_BOX"/>
    <property type="match status" value="1"/>
</dbReference>
<dbReference type="GeneID" id="110091516"/>
<evidence type="ECO:0008006" key="12">
    <source>
        <dbReference type="Google" id="ProtNLM"/>
    </source>
</evidence>
<feature type="region of interest" description="Disordered" evidence="7">
    <location>
        <begin position="451"/>
        <end position="478"/>
    </location>
</feature>
<dbReference type="PROSITE" id="PS50157">
    <property type="entry name" value="ZINC_FINGER_C2H2_2"/>
    <property type="match status" value="4"/>
</dbReference>
<evidence type="ECO:0000256" key="5">
    <source>
        <dbReference type="ARBA" id="ARBA00023242"/>
    </source>
</evidence>
<feature type="compositionally biased region" description="Basic and acidic residues" evidence="7">
    <location>
        <begin position="451"/>
        <end position="463"/>
    </location>
</feature>
<dbReference type="Gene3D" id="3.30.160.60">
    <property type="entry name" value="Classic Zinc Finger"/>
    <property type="match status" value="4"/>
</dbReference>
<sequence length="622" mass="71117">MRGNRKARHHCVPFFLPQGEPCGAHQEHCSFLGIPFLFSFQEFLYRSDSWWPNQAELEMQDQGPEEGSLGVRKAPQILQAVIVGEDLQRMPVAQIKQEPGEGQLQQWEAQWQEFLKTVEAPRAHWTVGPCLEEPPEVPWDDVKAFLASFEQVAAACQWPRDEWAARLRPALRGEPERAFRALEGQDREDYGKVKAAILQRDALNREKHRQHFRRFCYQEAEGPRGAYGRLRELCQGWLKVERLTKEQILELLILEQFLAVLPPEIQRWVREGGPETCTQAVSLAEDFLLRQQESDRWEQQTSMKFAEAATGSMKAELAPSSPRESHLHKEAEAKRSQAAGLLGDTQEGITQSELDESGEKIPEYSGLKKDRENILEYSTLAKSAVVPQKRARETVSQLGEEGRSSAEQHSPKRQQNSCPRNGTRKPLPRVVTKTLGECLVGLNLHESGTLRKESIREDSRLSEGSEYGRSSSPKDRLVKQPRIHTLEKNHKCTYCGKSGCQVFHGGSHAGKKPFQCSACGKCFSRNSLLHKHERTHGGGKPYTCPTCRKSFVYSWNLIKHKKKHTGERPHQCSACGKAFFERSDLIRHERIHTGEKPYRCSHCWRRFSQKWLLLKHEITHMG</sequence>
<dbReference type="PROSITE" id="PS00028">
    <property type="entry name" value="ZINC_FINGER_C2H2_1"/>
    <property type="match status" value="4"/>
</dbReference>
<organism evidence="10 11">
    <name type="scientific">Pogona vitticeps</name>
    <name type="common">central bearded dragon</name>
    <dbReference type="NCBI Taxonomy" id="103695"/>
    <lineage>
        <taxon>Eukaryota</taxon>
        <taxon>Metazoa</taxon>
        <taxon>Chordata</taxon>
        <taxon>Craniata</taxon>
        <taxon>Vertebrata</taxon>
        <taxon>Euteleostomi</taxon>
        <taxon>Lepidosauria</taxon>
        <taxon>Squamata</taxon>
        <taxon>Bifurcata</taxon>
        <taxon>Unidentata</taxon>
        <taxon>Episquamata</taxon>
        <taxon>Toxicofera</taxon>
        <taxon>Iguania</taxon>
        <taxon>Acrodonta</taxon>
        <taxon>Agamidae</taxon>
        <taxon>Amphibolurinae</taxon>
        <taxon>Pogona</taxon>
    </lineage>
</organism>
<dbReference type="Pfam" id="PF02023">
    <property type="entry name" value="SCAN"/>
    <property type="match status" value="1"/>
</dbReference>
<evidence type="ECO:0000313" key="10">
    <source>
        <dbReference type="Proteomes" id="UP001652642"/>
    </source>
</evidence>
<dbReference type="GO" id="GO:0008270">
    <property type="term" value="F:zinc ion binding"/>
    <property type="evidence" value="ECO:0007669"/>
    <property type="project" value="UniProtKB-KW"/>
</dbReference>
<feature type="compositionally biased region" description="Polar residues" evidence="7">
    <location>
        <begin position="411"/>
        <end position="420"/>
    </location>
</feature>
<dbReference type="AlphaFoldDB" id="A0A6J0VES5"/>
<evidence type="ECO:0000256" key="3">
    <source>
        <dbReference type="ARBA" id="ARBA00022771"/>
    </source>
</evidence>
<feature type="domain" description="C2H2-type" evidence="8">
    <location>
        <begin position="598"/>
        <end position="622"/>
    </location>
</feature>
<dbReference type="OrthoDB" id="8922241at2759"/>
<feature type="domain" description="C2H2-type" evidence="8">
    <location>
        <begin position="514"/>
        <end position="541"/>
    </location>
</feature>
<feature type="compositionally biased region" description="Basic and acidic residues" evidence="7">
    <location>
        <begin position="400"/>
        <end position="410"/>
    </location>
</feature>
<dbReference type="SUPFAM" id="SSF57667">
    <property type="entry name" value="beta-beta-alpha zinc fingers"/>
    <property type="match status" value="3"/>
</dbReference>
<feature type="compositionally biased region" description="Basic and acidic residues" evidence="7">
    <location>
        <begin position="323"/>
        <end position="335"/>
    </location>
</feature>
<dbReference type="CDD" id="cd07936">
    <property type="entry name" value="SCAN"/>
    <property type="match status" value="1"/>
</dbReference>
<dbReference type="Pfam" id="PF00096">
    <property type="entry name" value="zf-C2H2"/>
    <property type="match status" value="4"/>
</dbReference>